<keyword evidence="3" id="KW-1185">Reference proteome</keyword>
<proteinExistence type="predicted"/>
<feature type="transmembrane region" description="Helical" evidence="1">
    <location>
        <begin position="154"/>
        <end position="179"/>
    </location>
</feature>
<evidence type="ECO:0000256" key="1">
    <source>
        <dbReference type="SAM" id="Phobius"/>
    </source>
</evidence>
<keyword evidence="1" id="KW-1133">Transmembrane helix</keyword>
<evidence type="ECO:0000313" key="3">
    <source>
        <dbReference type="Proteomes" id="UP000292958"/>
    </source>
</evidence>
<dbReference type="EMBL" id="SHKW01000001">
    <property type="protein sequence ID" value="RZU40134.1"/>
    <property type="molecule type" value="Genomic_DNA"/>
</dbReference>
<feature type="transmembrane region" description="Helical" evidence="1">
    <location>
        <begin position="191"/>
        <end position="209"/>
    </location>
</feature>
<gene>
    <name evidence="2" type="ORF">BDD14_1566</name>
</gene>
<organism evidence="2 3">
    <name type="scientific">Edaphobacter modestus</name>
    <dbReference type="NCBI Taxonomy" id="388466"/>
    <lineage>
        <taxon>Bacteria</taxon>
        <taxon>Pseudomonadati</taxon>
        <taxon>Acidobacteriota</taxon>
        <taxon>Terriglobia</taxon>
        <taxon>Terriglobales</taxon>
        <taxon>Acidobacteriaceae</taxon>
        <taxon>Edaphobacter</taxon>
    </lineage>
</organism>
<sequence>MAAAAAFSLTDTQTIALLAKIRPYICGTPGHWHYGLPSSSLFAASVSTAPALTDEEQQIVDRAIHLSNQAAQVTPSAASAIPVNVTQADTDVQSKVTNFLTDVVDVSKIVEDIVAIQKGGKAHVDGVILGWLAELDEAATQALIHLLTSGVPRLAGLLALFTTQVPVIAAIAGIIAIIGPIIGNSVTSTDQGYGLVIMGTLWLGIHYVAQ</sequence>
<accession>A0A4Q7YSC9</accession>
<evidence type="ECO:0000313" key="2">
    <source>
        <dbReference type="EMBL" id="RZU40134.1"/>
    </source>
</evidence>
<dbReference type="RefSeq" id="WP_130418245.1">
    <property type="nucleotide sequence ID" value="NZ_SHKW01000001.1"/>
</dbReference>
<comment type="caution">
    <text evidence="2">The sequence shown here is derived from an EMBL/GenBank/DDBJ whole genome shotgun (WGS) entry which is preliminary data.</text>
</comment>
<name>A0A4Q7YSC9_9BACT</name>
<protein>
    <submittedName>
        <fullName evidence="2">Uncharacterized protein</fullName>
    </submittedName>
</protein>
<keyword evidence="1" id="KW-0812">Transmembrane</keyword>
<dbReference type="Proteomes" id="UP000292958">
    <property type="component" value="Unassembled WGS sequence"/>
</dbReference>
<keyword evidence="1" id="KW-0472">Membrane</keyword>
<reference evidence="2 3" key="1">
    <citation type="submission" date="2019-02" db="EMBL/GenBank/DDBJ databases">
        <title>Genomic Encyclopedia of Archaeal and Bacterial Type Strains, Phase II (KMG-II): from individual species to whole genera.</title>
        <authorList>
            <person name="Goeker M."/>
        </authorList>
    </citation>
    <scope>NUCLEOTIDE SEQUENCE [LARGE SCALE GENOMIC DNA]</scope>
    <source>
        <strain evidence="2 3">DSM 18101</strain>
    </source>
</reference>
<dbReference type="AlphaFoldDB" id="A0A4Q7YSC9"/>